<feature type="compositionally biased region" description="Basic and acidic residues" evidence="1">
    <location>
        <begin position="1198"/>
        <end position="1209"/>
    </location>
</feature>
<gene>
    <name evidence="2" type="ORF">L210DRAFT_3512238</name>
</gene>
<evidence type="ECO:0000256" key="1">
    <source>
        <dbReference type="SAM" id="MobiDB-lite"/>
    </source>
</evidence>
<reference evidence="2" key="2">
    <citation type="journal article" date="2020" name="Nat. Commun.">
        <title>Large-scale genome sequencing of mycorrhizal fungi provides insights into the early evolution of symbiotic traits.</title>
        <authorList>
            <person name="Miyauchi S."/>
            <person name="Kiss E."/>
            <person name="Kuo A."/>
            <person name="Drula E."/>
            <person name="Kohler A."/>
            <person name="Sanchez-Garcia M."/>
            <person name="Morin E."/>
            <person name="Andreopoulos B."/>
            <person name="Barry K.W."/>
            <person name="Bonito G."/>
            <person name="Buee M."/>
            <person name="Carver A."/>
            <person name="Chen C."/>
            <person name="Cichocki N."/>
            <person name="Clum A."/>
            <person name="Culley D."/>
            <person name="Crous P.W."/>
            <person name="Fauchery L."/>
            <person name="Girlanda M."/>
            <person name="Hayes R.D."/>
            <person name="Keri Z."/>
            <person name="LaButti K."/>
            <person name="Lipzen A."/>
            <person name="Lombard V."/>
            <person name="Magnuson J."/>
            <person name="Maillard F."/>
            <person name="Murat C."/>
            <person name="Nolan M."/>
            <person name="Ohm R.A."/>
            <person name="Pangilinan J."/>
            <person name="Pereira M.F."/>
            <person name="Perotto S."/>
            <person name="Peter M."/>
            <person name="Pfister S."/>
            <person name="Riley R."/>
            <person name="Sitrit Y."/>
            <person name="Stielow J.B."/>
            <person name="Szollosi G."/>
            <person name="Zifcakova L."/>
            <person name="Stursova M."/>
            <person name="Spatafora J.W."/>
            <person name="Tedersoo L."/>
            <person name="Vaario L.M."/>
            <person name="Yamada A."/>
            <person name="Yan M."/>
            <person name="Wang P."/>
            <person name="Xu J."/>
            <person name="Bruns T."/>
            <person name="Baldrian P."/>
            <person name="Vilgalys R."/>
            <person name="Dunand C."/>
            <person name="Henrissat B."/>
            <person name="Grigoriev I.V."/>
            <person name="Hibbett D."/>
            <person name="Nagy L.G."/>
            <person name="Martin F.M."/>
        </authorList>
    </citation>
    <scope>NUCLEOTIDE SEQUENCE</scope>
    <source>
        <strain evidence="2">BED1</strain>
    </source>
</reference>
<name>A0AAD4BBH2_BOLED</name>
<sequence>MPLDQVMNESTKRKAAKPADKEAPKAKPQQKTKKSDAVANPADEVEESVEIQKSKSKRGKGKSTTTTQGEKEPVEVHKSKLQKDKGKSKAVTKSNDKDKDTDVEMRDETEEDESGYETVASNQNVQEEDKGPSTSTAKVAKKSQGKKNPRITVTSKKVIVKKTDLLKPNIKIPQKTDIQRMFEEFQNDFADMTLGYGLMSVLDDSDNGRGPTLIRRSINQRDINLDFMEKTFKPNIRNVGLQNAIAANAIIVGVEKSWIKPSSLKPLEDGLYTNRVEWVAPKAGEPEREMILYNGNHRCYYMKNDAVRMQALVQYQQACNELAKKPTDQILVNSLKNAKATALKVIEKDGSWVVRFVDMAKLKASEDYVLIQHYICENHVLAAHEDTDNDALVQVLTTLGSIDAGHFESYLNSLLVKLKSKRSERLVNLLKDKDMLNIAIALYKWPHMRSRKGHTGVSARHFSGWNPVMGGYMTRVLDFLSMPYNVASIETVKREAEDEGKDADQLLAQYASVLRKEVAKAVRSPLSKTNRQVVDEKFLEPWSKHHFSVITSEVFEHFGSTEPKDSDKYKADLKKYWSKVTQHCLDESKKIDAGDTSNEALIIRGMAKKVEWIRSGLLFRSEPYMATLPLPSKFLLPNILSLFTNPILGIEKVLIEVITWVEPLVKYALKQPNSATRTRIWNDALGALLAHANGDVGFEVKIITMIVEQRRTCFRACRNWIEQASLFQLKEVDVDLVNKEFIQTMKQKVKRYHEQLGKAQMYTLVRPAPVNIDLSTFAEKQRTFASHVLAMLQVTQFPWEDEKNIGKVETLIKSLAALYASKDDHRRFLITQDGWSIRVTLGNILNDTTNSTWKWWDGLDEQPQVQADEEPIDMKRVVPRLDTETTGNFVLRLTESELIRKTGYETVDKVTKLVLQNNLGFVVPGVLSPPVVNALKKLVKAMIVETEKHIAHIEFPKQELGEFEASDAVAEKLQQGMPKILLDDFDHQKVDDYWAPTSDNQQKLANISVVNRDDFVDRNYEEDDLQALEERRKKLDRSMAGMALWNTKKRAEFANEDAALNKALNKHKGKGLESETVQETTSQISKDQVGYRWPPPKYVQDNSLTWHANMVCKTQQDEPRESAAIASSSEDEDEDERAASMDVDDAGKALYIHTSQVAYITLVFLSGSRSISGIGKDKQPAIKRTADQMEMDSEEEEEHTRQSQRPRLESEEERESSDNEAQGDTTTVDVEAYTWEMFHKAMKEGDFEVEFDTTPILLRILQHVLAMAELDGVEIANHIDRITNWHSIPTAQEILVVIQSVAQHLDDPKYIDAAKRWAGSRLAMTPSTATDSNIYSVKFFGKQA</sequence>
<feature type="compositionally biased region" description="Basic and acidic residues" evidence="1">
    <location>
        <begin position="1175"/>
        <end position="1187"/>
    </location>
</feature>
<organism evidence="2 3">
    <name type="scientific">Boletus edulis BED1</name>
    <dbReference type="NCBI Taxonomy" id="1328754"/>
    <lineage>
        <taxon>Eukaryota</taxon>
        <taxon>Fungi</taxon>
        <taxon>Dikarya</taxon>
        <taxon>Basidiomycota</taxon>
        <taxon>Agaricomycotina</taxon>
        <taxon>Agaricomycetes</taxon>
        <taxon>Agaricomycetidae</taxon>
        <taxon>Boletales</taxon>
        <taxon>Boletineae</taxon>
        <taxon>Boletaceae</taxon>
        <taxon>Boletoideae</taxon>
        <taxon>Boletus</taxon>
    </lineage>
</organism>
<protein>
    <submittedName>
        <fullName evidence="2">Uncharacterized protein</fullName>
    </submittedName>
</protein>
<evidence type="ECO:0000313" key="2">
    <source>
        <dbReference type="EMBL" id="KAF8415663.1"/>
    </source>
</evidence>
<comment type="caution">
    <text evidence="2">The sequence shown here is derived from an EMBL/GenBank/DDBJ whole genome shotgun (WGS) entry which is preliminary data.</text>
</comment>
<feature type="compositionally biased region" description="Basic residues" evidence="1">
    <location>
        <begin position="139"/>
        <end position="149"/>
    </location>
</feature>
<keyword evidence="3" id="KW-1185">Reference proteome</keyword>
<feature type="compositionally biased region" description="Polar residues" evidence="1">
    <location>
        <begin position="1075"/>
        <end position="1086"/>
    </location>
</feature>
<feature type="compositionally biased region" description="Basic and acidic residues" evidence="1">
    <location>
        <begin position="94"/>
        <end position="106"/>
    </location>
</feature>
<feature type="region of interest" description="Disordered" evidence="1">
    <location>
        <begin position="1173"/>
        <end position="1227"/>
    </location>
</feature>
<proteinExistence type="predicted"/>
<reference evidence="2" key="1">
    <citation type="submission" date="2019-10" db="EMBL/GenBank/DDBJ databases">
        <authorList>
            <consortium name="DOE Joint Genome Institute"/>
            <person name="Kuo A."/>
            <person name="Miyauchi S."/>
            <person name="Kiss E."/>
            <person name="Drula E."/>
            <person name="Kohler A."/>
            <person name="Sanchez-Garcia M."/>
            <person name="Andreopoulos B."/>
            <person name="Barry K.W."/>
            <person name="Bonito G."/>
            <person name="Buee M."/>
            <person name="Carver A."/>
            <person name="Chen C."/>
            <person name="Cichocki N."/>
            <person name="Clum A."/>
            <person name="Culley D."/>
            <person name="Crous P.W."/>
            <person name="Fauchery L."/>
            <person name="Girlanda M."/>
            <person name="Hayes R."/>
            <person name="Keri Z."/>
            <person name="LaButti K."/>
            <person name="Lipzen A."/>
            <person name="Lombard V."/>
            <person name="Magnuson J."/>
            <person name="Maillard F."/>
            <person name="Morin E."/>
            <person name="Murat C."/>
            <person name="Nolan M."/>
            <person name="Ohm R."/>
            <person name="Pangilinan J."/>
            <person name="Pereira M."/>
            <person name="Perotto S."/>
            <person name="Peter M."/>
            <person name="Riley R."/>
            <person name="Sitrit Y."/>
            <person name="Stielow B."/>
            <person name="Szollosi G."/>
            <person name="Zifcakova L."/>
            <person name="Stursova M."/>
            <person name="Spatafora J.W."/>
            <person name="Tedersoo L."/>
            <person name="Vaario L.-M."/>
            <person name="Yamada A."/>
            <person name="Yan M."/>
            <person name="Wang P."/>
            <person name="Xu J."/>
            <person name="Bruns T."/>
            <person name="Baldrian P."/>
            <person name="Vilgalys R."/>
            <person name="Henrissat B."/>
            <person name="Grigoriev I.V."/>
            <person name="Hibbett D."/>
            <person name="Nagy L.G."/>
            <person name="Martin F.M."/>
        </authorList>
    </citation>
    <scope>NUCLEOTIDE SEQUENCE</scope>
    <source>
        <strain evidence="2">BED1</strain>
    </source>
</reference>
<evidence type="ECO:0000313" key="3">
    <source>
        <dbReference type="Proteomes" id="UP001194468"/>
    </source>
</evidence>
<feature type="region of interest" description="Disordered" evidence="1">
    <location>
        <begin position="1114"/>
        <end position="1140"/>
    </location>
</feature>
<feature type="region of interest" description="Disordered" evidence="1">
    <location>
        <begin position="1070"/>
        <end position="1094"/>
    </location>
</feature>
<dbReference type="EMBL" id="WHUW01000303">
    <property type="protein sequence ID" value="KAF8415663.1"/>
    <property type="molecule type" value="Genomic_DNA"/>
</dbReference>
<feature type="compositionally biased region" description="Basic and acidic residues" evidence="1">
    <location>
        <begin position="69"/>
        <end position="87"/>
    </location>
</feature>
<feature type="region of interest" description="Disordered" evidence="1">
    <location>
        <begin position="1"/>
        <end position="150"/>
    </location>
</feature>
<accession>A0AAD4BBH2</accession>
<dbReference type="Proteomes" id="UP001194468">
    <property type="component" value="Unassembled WGS sequence"/>
</dbReference>